<dbReference type="Proteomes" id="UP000807504">
    <property type="component" value="Unassembled WGS sequence"/>
</dbReference>
<evidence type="ECO:0000256" key="1">
    <source>
        <dbReference type="SAM" id="MobiDB-lite"/>
    </source>
</evidence>
<name>A0A8T0F7M2_ARGBR</name>
<feature type="region of interest" description="Disordered" evidence="1">
    <location>
        <begin position="64"/>
        <end position="116"/>
    </location>
</feature>
<feature type="compositionally biased region" description="Basic residues" evidence="1">
    <location>
        <begin position="82"/>
        <end position="93"/>
    </location>
</feature>
<sequence>MGGTALKTENASIRPFAALLTQRAQTQDGGPDYKKLYEAAKRKSAAERSRADFWKGQYLKLRERLGPQQQPPVPPREPPRRPTPRWRRPRPRGRSPVVPRLSFTGPVRQTRRSPFTSGLLPALQPSAADRLYKCKINFFVLRHCKFRLPFSIEGNEGAVEGGSPAQLGINPGCRLLRIHGVYEFCLWSWLFVLAQDAAAADSVRRFMFES</sequence>
<protein>
    <submittedName>
        <fullName evidence="2">Uncharacterized protein</fullName>
    </submittedName>
</protein>
<comment type="caution">
    <text evidence="2">The sequence shown here is derived from an EMBL/GenBank/DDBJ whole genome shotgun (WGS) entry which is preliminary data.</text>
</comment>
<gene>
    <name evidence="2" type="ORF">HNY73_008113</name>
</gene>
<reference evidence="2" key="1">
    <citation type="journal article" date="2020" name="bioRxiv">
        <title>Chromosome-level reference genome of the European wasp spider Argiope bruennichi: a resource for studies on range expansion and evolutionary adaptation.</title>
        <authorList>
            <person name="Sheffer M.M."/>
            <person name="Hoppe A."/>
            <person name="Krehenwinkel H."/>
            <person name="Uhl G."/>
            <person name="Kuss A.W."/>
            <person name="Jensen L."/>
            <person name="Jensen C."/>
            <person name="Gillespie R.G."/>
            <person name="Hoff K.J."/>
            <person name="Prost S."/>
        </authorList>
    </citation>
    <scope>NUCLEOTIDE SEQUENCE</scope>
</reference>
<dbReference type="EMBL" id="JABXBU010000015">
    <property type="protein sequence ID" value="KAF8786392.1"/>
    <property type="molecule type" value="Genomic_DNA"/>
</dbReference>
<proteinExistence type="predicted"/>
<reference evidence="2" key="2">
    <citation type="submission" date="2020-06" db="EMBL/GenBank/DDBJ databases">
        <authorList>
            <person name="Sheffer M."/>
        </authorList>
    </citation>
    <scope>NUCLEOTIDE SEQUENCE</scope>
</reference>
<dbReference type="AlphaFoldDB" id="A0A8T0F7M2"/>
<evidence type="ECO:0000313" key="2">
    <source>
        <dbReference type="EMBL" id="KAF8786392.1"/>
    </source>
</evidence>
<organism evidence="2 3">
    <name type="scientific">Argiope bruennichi</name>
    <name type="common">Wasp spider</name>
    <name type="synonym">Aranea bruennichi</name>
    <dbReference type="NCBI Taxonomy" id="94029"/>
    <lineage>
        <taxon>Eukaryota</taxon>
        <taxon>Metazoa</taxon>
        <taxon>Ecdysozoa</taxon>
        <taxon>Arthropoda</taxon>
        <taxon>Chelicerata</taxon>
        <taxon>Arachnida</taxon>
        <taxon>Araneae</taxon>
        <taxon>Araneomorphae</taxon>
        <taxon>Entelegynae</taxon>
        <taxon>Araneoidea</taxon>
        <taxon>Araneidae</taxon>
        <taxon>Argiope</taxon>
    </lineage>
</organism>
<keyword evidence="3" id="KW-1185">Reference proteome</keyword>
<accession>A0A8T0F7M2</accession>
<evidence type="ECO:0000313" key="3">
    <source>
        <dbReference type="Proteomes" id="UP000807504"/>
    </source>
</evidence>